<dbReference type="UniPathway" id="UPA00219"/>
<dbReference type="Pfam" id="PF26299">
    <property type="entry name" value="MurL_N"/>
    <property type="match status" value="1"/>
</dbReference>
<dbReference type="EC" id="5.1.1.23" evidence="1"/>
<dbReference type="InterPro" id="IPR058740">
    <property type="entry name" value="MurL_N"/>
</dbReference>
<evidence type="ECO:0000259" key="2">
    <source>
        <dbReference type="Pfam" id="PF26298"/>
    </source>
</evidence>
<comment type="catalytic activity">
    <reaction evidence="1">
        <text>UDP-N-acetyl-alpha-D-muramoyl-L-alanyl-L-glutamate + ATP + H2O = UDP-N-acetyl-alpha-D-muramoyl-L-alanyl-D-glutamate + AMP + diphosphate + H(+)</text>
        <dbReference type="Rhea" id="RHEA:58812"/>
        <dbReference type="ChEBI" id="CHEBI:15377"/>
        <dbReference type="ChEBI" id="CHEBI:15378"/>
        <dbReference type="ChEBI" id="CHEBI:30616"/>
        <dbReference type="ChEBI" id="CHEBI:33019"/>
        <dbReference type="ChEBI" id="CHEBI:83900"/>
        <dbReference type="ChEBI" id="CHEBI:142725"/>
        <dbReference type="ChEBI" id="CHEBI:456215"/>
        <dbReference type="EC" id="5.1.1.23"/>
    </reaction>
</comment>
<dbReference type="Pfam" id="PF26298">
    <property type="entry name" value="MurL_epimerase_C"/>
    <property type="match status" value="1"/>
</dbReference>
<feature type="domain" description="MurL N-terminal" evidence="3">
    <location>
        <begin position="18"/>
        <end position="283"/>
    </location>
</feature>
<keyword evidence="1" id="KW-0573">Peptidoglycan synthesis</keyword>
<comment type="similarity">
    <text evidence="1">Belongs to the MurL family.</text>
</comment>
<keyword evidence="1" id="KW-0961">Cell wall biogenesis/degradation</keyword>
<dbReference type="OrthoDB" id="9768152at2"/>
<dbReference type="HAMAP" id="MF_02209">
    <property type="entry name" value="MurL"/>
    <property type="match status" value="1"/>
</dbReference>
<evidence type="ECO:0000313" key="4">
    <source>
        <dbReference type="EMBL" id="SNR83628.1"/>
    </source>
</evidence>
<dbReference type="GO" id="GO:0051301">
    <property type="term" value="P:cell division"/>
    <property type="evidence" value="ECO:0007669"/>
    <property type="project" value="UniProtKB-KW"/>
</dbReference>
<name>A0A238ZKX4_9ACTN</name>
<dbReference type="Proteomes" id="UP000198386">
    <property type="component" value="Unassembled WGS sequence"/>
</dbReference>
<evidence type="ECO:0000313" key="5">
    <source>
        <dbReference type="Proteomes" id="UP000198386"/>
    </source>
</evidence>
<keyword evidence="1" id="KW-0131">Cell cycle</keyword>
<dbReference type="GO" id="GO:0016855">
    <property type="term" value="F:racemase and epimerase activity, acting on amino acids and derivatives"/>
    <property type="evidence" value="ECO:0007669"/>
    <property type="project" value="UniProtKB-UniRule"/>
</dbReference>
<dbReference type="GO" id="GO:0005737">
    <property type="term" value="C:cytoplasm"/>
    <property type="evidence" value="ECO:0007669"/>
    <property type="project" value="UniProtKB-UniRule"/>
</dbReference>
<organism evidence="4 5">
    <name type="scientific">Geodermatophilus saharensis</name>
    <dbReference type="NCBI Taxonomy" id="1137994"/>
    <lineage>
        <taxon>Bacteria</taxon>
        <taxon>Bacillati</taxon>
        <taxon>Actinomycetota</taxon>
        <taxon>Actinomycetes</taxon>
        <taxon>Geodermatophilales</taxon>
        <taxon>Geodermatophilaceae</taxon>
        <taxon>Geodermatophilus</taxon>
    </lineage>
</organism>
<proteinExistence type="inferred from homology"/>
<protein>
    <recommendedName>
        <fullName evidence="1">UDP-N-acetyl-alpha-D-muramoyl-L-alanyl-L-glutamate epimerase</fullName>
        <ecNumber evidence="1">5.1.1.23</ecNumber>
    </recommendedName>
    <alternativeName>
        <fullName evidence="1">UDP-MurNAc-L-Ala-L-Glu epimerase</fullName>
    </alternativeName>
</protein>
<accession>A0A238ZKX4</accession>
<evidence type="ECO:0000259" key="3">
    <source>
        <dbReference type="Pfam" id="PF26299"/>
    </source>
</evidence>
<dbReference type="InterPro" id="IPR058741">
    <property type="entry name" value="MurL_C"/>
</dbReference>
<keyword evidence="1" id="KW-0413">Isomerase</keyword>
<keyword evidence="1" id="KW-0132">Cell division</keyword>
<dbReference type="GO" id="GO:0009252">
    <property type="term" value="P:peptidoglycan biosynthetic process"/>
    <property type="evidence" value="ECO:0007669"/>
    <property type="project" value="UniProtKB-UniRule"/>
</dbReference>
<comment type="function">
    <text evidence="1">Cell wall formation. Catalyzes epimerization of the terminal L-glutamate in UDP-N-acetyl-alpha-D-muramoyl-L-alanyl-L-glutamate.</text>
</comment>
<reference evidence="5" key="1">
    <citation type="submission" date="2017-06" db="EMBL/GenBank/DDBJ databases">
        <authorList>
            <person name="Varghese N."/>
            <person name="Submissions S."/>
        </authorList>
    </citation>
    <scope>NUCLEOTIDE SEQUENCE [LARGE SCALE GENOMIC DNA]</scope>
    <source>
        <strain evidence="5">DSM 45423</strain>
    </source>
</reference>
<dbReference type="RefSeq" id="WP_089402017.1">
    <property type="nucleotide sequence ID" value="NZ_FZOH01000001.1"/>
</dbReference>
<dbReference type="InterPro" id="IPR043689">
    <property type="entry name" value="MurL"/>
</dbReference>
<keyword evidence="5" id="KW-1185">Reference proteome</keyword>
<gene>
    <name evidence="1" type="primary">murL</name>
    <name evidence="4" type="ORF">SAMN04488107_0147</name>
</gene>
<keyword evidence="1" id="KW-0133">Cell shape</keyword>
<dbReference type="AlphaFoldDB" id="A0A238ZKX4"/>
<evidence type="ECO:0000256" key="1">
    <source>
        <dbReference type="HAMAP-Rule" id="MF_02209"/>
    </source>
</evidence>
<feature type="domain" description="MurL C-terminal" evidence="2">
    <location>
        <begin position="305"/>
        <end position="418"/>
    </location>
</feature>
<sequence>MSTSSPTPAPSVSDRPGSGAFVVAGRTLDPATGEAAFTYRLGDDEFTERLTLDPALLGGGIDADRLDGALDLVHLVMGTSYYKLAAPGRVVVERPVTAAQAAVAQAAYTDGLGEFAAVNRLPVPHRVAFDVEVRPAGPAPSPGTRGALLPVGGGKDSALALVVIPDGTALAVNPTGAQRDVARAAGVPLLEVRRRLDPLLAERTAQGGLNGHVPVTAINSAIATLVAVLGGHDPVVFANERSADEETLTVDGVSVNHQYSKSFAFERLFTAAAAELGTGYFSLTRQLSELATVAAVAALPLRADILSCNRSYTQRHLGGQAEQRWCLHCDKCLFTFLCFAVFLTPAEAEGVFGGNPLADPALADGFRRLWATEKPFDCVGERAESAAAMAHLAAGRSWGDAPVVRLLGAEAAAAAEVTGATVARFLPPRGEHGIPPRYLESLQRVLAGSRSAVA</sequence>
<dbReference type="GO" id="GO:0071555">
    <property type="term" value="P:cell wall organization"/>
    <property type="evidence" value="ECO:0007669"/>
    <property type="project" value="UniProtKB-KW"/>
</dbReference>
<dbReference type="EMBL" id="FZOH01000001">
    <property type="protein sequence ID" value="SNR83628.1"/>
    <property type="molecule type" value="Genomic_DNA"/>
</dbReference>
<comment type="pathway">
    <text evidence="1">Cell wall biogenesis; peptidoglycan biosynthesis.</text>
</comment>
<dbReference type="GO" id="GO:0008360">
    <property type="term" value="P:regulation of cell shape"/>
    <property type="evidence" value="ECO:0007669"/>
    <property type="project" value="UniProtKB-KW"/>
</dbReference>